<feature type="compositionally biased region" description="Acidic residues" evidence="1">
    <location>
        <begin position="33"/>
        <end position="50"/>
    </location>
</feature>
<dbReference type="AlphaFoldDB" id="A0A9Q8WJA1"/>
<proteinExistence type="predicted"/>
<dbReference type="RefSeq" id="XP_049147078.1">
    <property type="nucleotide sequence ID" value="XM_049289933.1"/>
</dbReference>
<dbReference type="PANTHER" id="PTHR12774">
    <property type="entry name" value="PEROXISOMAL BIOGENESIS FACTOR 19"/>
    <property type="match status" value="1"/>
</dbReference>
<evidence type="ECO:0000313" key="3">
    <source>
        <dbReference type="Proteomes" id="UP000830671"/>
    </source>
</evidence>
<evidence type="ECO:0000256" key="1">
    <source>
        <dbReference type="SAM" id="MobiDB-lite"/>
    </source>
</evidence>
<feature type="region of interest" description="Disordered" evidence="1">
    <location>
        <begin position="1"/>
        <end position="92"/>
    </location>
</feature>
<dbReference type="GO" id="GO:0033328">
    <property type="term" value="F:peroxisome membrane targeting sequence binding"/>
    <property type="evidence" value="ECO:0007669"/>
    <property type="project" value="TreeGrafter"/>
</dbReference>
<dbReference type="Proteomes" id="UP000830671">
    <property type="component" value="Chromosome 5"/>
</dbReference>
<dbReference type="InterPro" id="IPR038322">
    <property type="entry name" value="Pex19_C_sf"/>
</dbReference>
<dbReference type="Pfam" id="PF04614">
    <property type="entry name" value="Pex19"/>
    <property type="match status" value="1"/>
</dbReference>
<dbReference type="InterPro" id="IPR006708">
    <property type="entry name" value="Pex19"/>
</dbReference>
<dbReference type="KEGG" id="clup:CLUP02_10962"/>
<dbReference type="GO" id="GO:0045046">
    <property type="term" value="P:protein import into peroxisome membrane"/>
    <property type="evidence" value="ECO:0007669"/>
    <property type="project" value="TreeGrafter"/>
</dbReference>
<protein>
    <submittedName>
        <fullName evidence="2">Pex19 protein family</fullName>
    </submittedName>
</protein>
<dbReference type="EMBL" id="CP019477">
    <property type="protein sequence ID" value="UQC85464.1"/>
    <property type="molecule type" value="Genomic_DNA"/>
</dbReference>
<name>A0A9Q8WJA1_9PEZI</name>
<reference evidence="2" key="1">
    <citation type="journal article" date="2021" name="Mol. Plant Microbe Interact.">
        <title>Complete Genome Sequence of the Plant-Pathogenic Fungus Colletotrichum lupini.</title>
        <authorList>
            <person name="Baroncelli R."/>
            <person name="Pensec F."/>
            <person name="Da Lio D."/>
            <person name="Boufleur T."/>
            <person name="Vicente I."/>
            <person name="Sarrocco S."/>
            <person name="Picot A."/>
            <person name="Baraldi E."/>
            <person name="Sukno S."/>
            <person name="Thon M."/>
            <person name="Le Floch G."/>
        </authorList>
    </citation>
    <scope>NUCLEOTIDE SEQUENCE</scope>
    <source>
        <strain evidence="2">IMI 504893</strain>
    </source>
</reference>
<organism evidence="2 3">
    <name type="scientific">Colletotrichum lupini</name>
    <dbReference type="NCBI Taxonomy" id="145971"/>
    <lineage>
        <taxon>Eukaryota</taxon>
        <taxon>Fungi</taxon>
        <taxon>Dikarya</taxon>
        <taxon>Ascomycota</taxon>
        <taxon>Pezizomycotina</taxon>
        <taxon>Sordariomycetes</taxon>
        <taxon>Hypocreomycetidae</taxon>
        <taxon>Glomerellales</taxon>
        <taxon>Glomerellaceae</taxon>
        <taxon>Colletotrichum</taxon>
        <taxon>Colletotrichum acutatum species complex</taxon>
    </lineage>
</organism>
<evidence type="ECO:0000313" key="2">
    <source>
        <dbReference type="EMBL" id="UQC85464.1"/>
    </source>
</evidence>
<dbReference type="PANTHER" id="PTHR12774:SF2">
    <property type="entry name" value="PEROXISOMAL BIOGENESIS FACTOR 19"/>
    <property type="match status" value="1"/>
</dbReference>
<dbReference type="GeneID" id="73344943"/>
<dbReference type="GO" id="GO:0005778">
    <property type="term" value="C:peroxisomal membrane"/>
    <property type="evidence" value="ECO:0007669"/>
    <property type="project" value="TreeGrafter"/>
</dbReference>
<gene>
    <name evidence="2" type="ORF">CLUP02_10962</name>
</gene>
<feature type="region of interest" description="Disordered" evidence="1">
    <location>
        <begin position="146"/>
        <end position="173"/>
    </location>
</feature>
<feature type="compositionally biased region" description="Low complexity" evidence="1">
    <location>
        <begin position="62"/>
        <end position="83"/>
    </location>
</feature>
<sequence length="387" mass="42240">MEKDGSAAGAGNAEAKPVVPPVEETKPTTVVEDVPDPDEDDLDDLDDMLDDFAAVNVEPKKTAQPAASAARTTAAGPGRPATAVEDDSEDKTLEEMLSSDDFAKQLQAGMADLIGEFEKNPEMQAQFDNVFKQISEAAAGTENLAEGTTGAKAPTPLASASSSSKVPVSDPIADGSFQETIKKTMERMQASGQQATAAAAESSTEDFLAEMMKQLGEGNLEGGGGNEEEFSKMLMGMMEQLTNKEILYEPMKELNDKFPEWLAKNKEKTPAEDLKRYEEQQALVKEIVAKFEEKTYADSNAADREYIVDRMQKVGTSPNLDLHALTGDRCKLLAHLRLIWSVICHQRKKLSVQTRAAIPNNRTFQWKSRQICSYTTGALSRELAYTQ</sequence>
<keyword evidence="3" id="KW-1185">Reference proteome</keyword>
<dbReference type="Gene3D" id="1.20.120.900">
    <property type="entry name" value="Pex19, mPTS binding domain"/>
    <property type="match status" value="1"/>
</dbReference>
<accession>A0A9Q8WJA1</accession>
<feature type="compositionally biased region" description="Low complexity" evidence="1">
    <location>
        <begin position="151"/>
        <end position="171"/>
    </location>
</feature>